<dbReference type="SUPFAM" id="SSF52047">
    <property type="entry name" value="RNI-like"/>
    <property type="match status" value="1"/>
</dbReference>
<evidence type="ECO:0000313" key="2">
    <source>
        <dbReference type="EMBL" id="RVX66264.1"/>
    </source>
</evidence>
<gene>
    <name evidence="2" type="ORF">B0A52_10191</name>
</gene>
<feature type="compositionally biased region" description="Acidic residues" evidence="1">
    <location>
        <begin position="50"/>
        <end position="64"/>
    </location>
</feature>
<name>A0A438MT65_EXOME</name>
<evidence type="ECO:0000313" key="3">
    <source>
        <dbReference type="Proteomes" id="UP000288859"/>
    </source>
</evidence>
<reference evidence="2 3" key="1">
    <citation type="submission" date="2017-03" db="EMBL/GenBank/DDBJ databases">
        <title>Genomes of endolithic fungi from Antarctica.</title>
        <authorList>
            <person name="Coleine C."/>
            <person name="Masonjones S."/>
            <person name="Stajich J.E."/>
        </authorList>
    </citation>
    <scope>NUCLEOTIDE SEQUENCE [LARGE SCALE GENOMIC DNA]</scope>
    <source>
        <strain evidence="2 3">CCFEE 6314</strain>
    </source>
</reference>
<feature type="compositionally biased region" description="Polar residues" evidence="1">
    <location>
        <begin position="573"/>
        <end position="583"/>
    </location>
</feature>
<comment type="caution">
    <text evidence="2">The sequence shown here is derived from an EMBL/GenBank/DDBJ whole genome shotgun (WGS) entry which is preliminary data.</text>
</comment>
<dbReference type="InterPro" id="IPR032675">
    <property type="entry name" value="LRR_dom_sf"/>
</dbReference>
<feature type="compositionally biased region" description="Acidic residues" evidence="1">
    <location>
        <begin position="644"/>
        <end position="655"/>
    </location>
</feature>
<feature type="compositionally biased region" description="Basic residues" evidence="1">
    <location>
        <begin position="1"/>
        <end position="14"/>
    </location>
</feature>
<dbReference type="Gene3D" id="3.80.10.10">
    <property type="entry name" value="Ribonuclease Inhibitor"/>
    <property type="match status" value="1"/>
</dbReference>
<dbReference type="OrthoDB" id="5395390at2759"/>
<protein>
    <submittedName>
        <fullName evidence="2">Uncharacterized protein</fullName>
    </submittedName>
</protein>
<organism evidence="2 3">
    <name type="scientific">Exophiala mesophila</name>
    <name type="common">Black yeast-like fungus</name>
    <dbReference type="NCBI Taxonomy" id="212818"/>
    <lineage>
        <taxon>Eukaryota</taxon>
        <taxon>Fungi</taxon>
        <taxon>Dikarya</taxon>
        <taxon>Ascomycota</taxon>
        <taxon>Pezizomycotina</taxon>
        <taxon>Eurotiomycetes</taxon>
        <taxon>Chaetothyriomycetidae</taxon>
        <taxon>Chaetothyriales</taxon>
        <taxon>Herpotrichiellaceae</taxon>
        <taxon>Exophiala</taxon>
    </lineage>
</organism>
<proteinExistence type="predicted"/>
<dbReference type="AlphaFoldDB" id="A0A438MT65"/>
<evidence type="ECO:0000256" key="1">
    <source>
        <dbReference type="SAM" id="MobiDB-lite"/>
    </source>
</evidence>
<feature type="region of interest" description="Disordered" evidence="1">
    <location>
        <begin position="1"/>
        <end position="96"/>
    </location>
</feature>
<sequence length="671" mass="76115">MSRKSIRTRRKPRVSYHDLSDSDDFEFMTQQQSSRPSRAARRNQTYRESSDDESSADEDDDDDVSSSSTPDVEPAPKPSRATRQSQPKPMLPPKFDSHLSARQNILKRQREAGASSFSFSTYKQSKFQRTDPGAKVMVEIKASEPEPASTIKIPPWQELPYQVLKNIMTFASYPLYHQASRSSSSIQWLCETSMLCRSFHEACMAALLYSPPLYPSRRAHGLIALLRQSRNRPIIEYRSKIHRLDIEVKQLLVKKSGIDLEILLNQTPLLRELRLYSNYDDLNTVIWAQRGATKSKWSYPDRLFDLLQEKNIALNSFEWNGRFPSAIEALEIAAKVHSQPSFSRLKEVAFLNFSMPDKATPTDISRAHSLFESALSQLPELRRLTMRACPMVGPALISMLPGSLHHLEISNCLYLDSPALQAFLVTGGAHLTSLRLSGNQSMSLEFMAVLKTLCPRLQDLRIDLLYIDPTSYNDREPLYDELLPSGPPTWPEDLTNIALDNLRQLSAEDAEGLLASLVDAAKDLQSLKRIDIKAILNGSSWRDRAELRRKWLPKLQEVFLNTSEPPKEPSRRQPISSMMATQARSSKQRQSQRIATNLLNKASSTDASDSDSAASSTSKHARCDFVNLIISDQRPAQDQYREDDFLDDEPSGDEEWNGRDTDPTLSTRYAW</sequence>
<feature type="region of interest" description="Disordered" evidence="1">
    <location>
        <begin position="562"/>
        <end position="592"/>
    </location>
</feature>
<dbReference type="Proteomes" id="UP000288859">
    <property type="component" value="Unassembled WGS sequence"/>
</dbReference>
<dbReference type="VEuPathDB" id="FungiDB:PV10_04137"/>
<dbReference type="EMBL" id="NAJM01000065">
    <property type="protein sequence ID" value="RVX66264.1"/>
    <property type="molecule type" value="Genomic_DNA"/>
</dbReference>
<accession>A0A438MT65</accession>
<feature type="region of interest" description="Disordered" evidence="1">
    <location>
        <begin position="633"/>
        <end position="671"/>
    </location>
</feature>